<name>A0A0K0EPY1_STRER</name>
<accession>A0A0K0EPY1</accession>
<sequence length="8" mass="935">VLEVFNKS</sequence>
<protein>
    <submittedName>
        <fullName evidence="1">Uncharacterized protein</fullName>
    </submittedName>
</protein>
<proteinExistence type="predicted"/>
<dbReference type="WBParaSite" id="SSTP_0001151000.1">
    <property type="protein sequence ID" value="SSTP_0001151000.1"/>
    <property type="gene ID" value="SSTP_0001151000"/>
</dbReference>
<evidence type="ECO:0000313" key="1">
    <source>
        <dbReference type="WBParaSite" id="SSTP_0001151000.1"/>
    </source>
</evidence>
<organism evidence="1">
    <name type="scientific">Strongyloides stercoralis</name>
    <name type="common">Threadworm</name>
    <dbReference type="NCBI Taxonomy" id="6248"/>
    <lineage>
        <taxon>Eukaryota</taxon>
        <taxon>Metazoa</taxon>
        <taxon>Ecdysozoa</taxon>
        <taxon>Nematoda</taxon>
        <taxon>Chromadorea</taxon>
        <taxon>Rhabditida</taxon>
        <taxon>Tylenchina</taxon>
        <taxon>Panagrolaimomorpha</taxon>
        <taxon>Strongyloidoidea</taxon>
        <taxon>Strongyloididae</taxon>
        <taxon>Strongyloides</taxon>
    </lineage>
</organism>
<reference evidence="1" key="1">
    <citation type="submission" date="2015-08" db="UniProtKB">
        <authorList>
            <consortium name="WormBaseParasite"/>
        </authorList>
    </citation>
    <scope>IDENTIFICATION</scope>
</reference>